<protein>
    <recommendedName>
        <fullName evidence="4">Sulfotransferase domain-containing protein</fullName>
    </recommendedName>
</protein>
<gene>
    <name evidence="2" type="ORF">IV203_013951</name>
</gene>
<comment type="caution">
    <text evidence="2">The sequence shown here is derived from an EMBL/GenBank/DDBJ whole genome shotgun (WGS) entry which is preliminary data.</text>
</comment>
<organism evidence="2 3">
    <name type="scientific">Nitzschia inconspicua</name>
    <dbReference type="NCBI Taxonomy" id="303405"/>
    <lineage>
        <taxon>Eukaryota</taxon>
        <taxon>Sar</taxon>
        <taxon>Stramenopiles</taxon>
        <taxon>Ochrophyta</taxon>
        <taxon>Bacillariophyta</taxon>
        <taxon>Bacillariophyceae</taxon>
        <taxon>Bacillariophycidae</taxon>
        <taxon>Bacillariales</taxon>
        <taxon>Bacillariaceae</taxon>
        <taxon>Nitzschia</taxon>
    </lineage>
</organism>
<reference evidence="2" key="2">
    <citation type="submission" date="2021-04" db="EMBL/GenBank/DDBJ databases">
        <authorList>
            <person name="Podell S."/>
        </authorList>
    </citation>
    <scope>NUCLEOTIDE SEQUENCE</scope>
    <source>
        <strain evidence="2">Hildebrandi</strain>
    </source>
</reference>
<evidence type="ECO:0000313" key="3">
    <source>
        <dbReference type="Proteomes" id="UP000693970"/>
    </source>
</evidence>
<dbReference type="OrthoDB" id="49553at2759"/>
<name>A0A9K3M7U7_9STRA</name>
<accession>A0A9K3M7U7</accession>
<dbReference type="EMBL" id="JAGRRH010000001">
    <property type="protein sequence ID" value="KAG7374856.1"/>
    <property type="molecule type" value="Genomic_DNA"/>
</dbReference>
<feature type="region of interest" description="Disordered" evidence="1">
    <location>
        <begin position="44"/>
        <end position="65"/>
    </location>
</feature>
<dbReference type="AlphaFoldDB" id="A0A9K3M7U7"/>
<evidence type="ECO:0000256" key="1">
    <source>
        <dbReference type="SAM" id="MobiDB-lite"/>
    </source>
</evidence>
<evidence type="ECO:0008006" key="4">
    <source>
        <dbReference type="Google" id="ProtNLM"/>
    </source>
</evidence>
<feature type="compositionally biased region" description="Polar residues" evidence="1">
    <location>
        <begin position="51"/>
        <end position="65"/>
    </location>
</feature>
<proteinExistence type="predicted"/>
<keyword evidence="3" id="KW-1185">Reference proteome</keyword>
<sequence>MVRFSRLTENWLQSYERFETHVLQHGQQQQQPSVQAVWNGEKKTARPIPFQRNSDTETTTASSSRLTVPIRQSTFENGTKNVNMPYFILHVGPPKTATTFLQCGLNHQSGRLADKDNYFYLGRSCPTTPDIMDNGEDPIKPLYFIKSLGLGQQLNETFVQETRRRFLHHQRLGHHLILSTEHISSKATFQISQPMIWKRLLEGFQVKIVVGYRHYFEWFPSYYYQSHLNKNFRAKWPSQGGETIPPLVEYMEQHLDRWESPKRDVTDRFATHMSLWMYQNWSLYFDDVQVLDLHQPGNVLVNFICHILPSATNTCDYLKQSSQTQDADENALIRTQRVSSNLFPERIADTAWQLGMVPNDNVGSKKHVTTMIRGYLKELGLLQNGSMKQYWWCPSVSLKDRIYHASLSFLQSLHEIPSARQNMFAGHNWTLAVQQHREQFQRALRQHKFCDVNTTHILLQNSKNFTSHVFW</sequence>
<reference evidence="2" key="1">
    <citation type="journal article" date="2021" name="Sci. Rep.">
        <title>Diploid genomic architecture of Nitzschia inconspicua, an elite biomass production diatom.</title>
        <authorList>
            <person name="Oliver A."/>
            <person name="Podell S."/>
            <person name="Pinowska A."/>
            <person name="Traller J.C."/>
            <person name="Smith S.R."/>
            <person name="McClure R."/>
            <person name="Beliaev A."/>
            <person name="Bohutskyi P."/>
            <person name="Hill E.A."/>
            <person name="Rabines A."/>
            <person name="Zheng H."/>
            <person name="Allen L.Z."/>
            <person name="Kuo A."/>
            <person name="Grigoriev I.V."/>
            <person name="Allen A.E."/>
            <person name="Hazlebeck D."/>
            <person name="Allen E.E."/>
        </authorList>
    </citation>
    <scope>NUCLEOTIDE SEQUENCE</scope>
    <source>
        <strain evidence="2">Hildebrandi</strain>
    </source>
</reference>
<evidence type="ECO:0000313" key="2">
    <source>
        <dbReference type="EMBL" id="KAG7374856.1"/>
    </source>
</evidence>
<dbReference type="Proteomes" id="UP000693970">
    <property type="component" value="Unassembled WGS sequence"/>
</dbReference>